<dbReference type="EMBL" id="OZ034815">
    <property type="protein sequence ID" value="CAL1371066.1"/>
    <property type="molecule type" value="Genomic_DNA"/>
</dbReference>
<organism evidence="1 2">
    <name type="scientific">Linum trigynum</name>
    <dbReference type="NCBI Taxonomy" id="586398"/>
    <lineage>
        <taxon>Eukaryota</taxon>
        <taxon>Viridiplantae</taxon>
        <taxon>Streptophyta</taxon>
        <taxon>Embryophyta</taxon>
        <taxon>Tracheophyta</taxon>
        <taxon>Spermatophyta</taxon>
        <taxon>Magnoliopsida</taxon>
        <taxon>eudicotyledons</taxon>
        <taxon>Gunneridae</taxon>
        <taxon>Pentapetalae</taxon>
        <taxon>rosids</taxon>
        <taxon>fabids</taxon>
        <taxon>Malpighiales</taxon>
        <taxon>Linaceae</taxon>
        <taxon>Linum</taxon>
    </lineage>
</organism>
<dbReference type="PANTHER" id="PTHR47744">
    <property type="entry name" value="OS05G0526300 PROTEIN"/>
    <property type="match status" value="1"/>
</dbReference>
<proteinExistence type="predicted"/>
<evidence type="ECO:0000313" key="2">
    <source>
        <dbReference type="Proteomes" id="UP001497516"/>
    </source>
</evidence>
<dbReference type="PANTHER" id="PTHR47744:SF1">
    <property type="entry name" value="OS05G0526300 PROTEIN"/>
    <property type="match status" value="1"/>
</dbReference>
<keyword evidence="2" id="KW-1185">Reference proteome</keyword>
<sequence>MSNPVVRCRELDYEEEAKVHRYLVLRPHSPSRRKNLAVSEFRHGKVAQKRRWKVYHREETNNNLLWQAHYAEVFGSSRNYIGPKIKKSICPIQENVASGGTGVDWKVAFQRAYSGNCSKRPASKRGYCNHYKAAVWLDGMKNFVTVMKPNANPNNHKSHTLHLIRLLPIYCMVFLSLLSSSECDSDSDDKCIVSDTEAEAESA</sequence>
<reference evidence="1 2" key="1">
    <citation type="submission" date="2024-04" db="EMBL/GenBank/DDBJ databases">
        <authorList>
            <person name="Fracassetti M."/>
        </authorList>
    </citation>
    <scope>NUCLEOTIDE SEQUENCE [LARGE SCALE GENOMIC DNA]</scope>
</reference>
<name>A0AAV2DBK6_9ROSI</name>
<gene>
    <name evidence="1" type="ORF">LTRI10_LOCUS13151</name>
</gene>
<dbReference type="Proteomes" id="UP001497516">
    <property type="component" value="Chromosome 2"/>
</dbReference>
<protein>
    <submittedName>
        <fullName evidence="1">Uncharacterized protein</fullName>
    </submittedName>
</protein>
<dbReference type="AlphaFoldDB" id="A0AAV2DBK6"/>
<accession>A0AAV2DBK6</accession>
<evidence type="ECO:0000313" key="1">
    <source>
        <dbReference type="EMBL" id="CAL1371066.1"/>
    </source>
</evidence>